<reference evidence="1 2" key="1">
    <citation type="submission" date="2018-06" db="EMBL/GenBank/DDBJ databases">
        <title>Carbapenemase-producing Enterobacteriaceae present in wastewater treatment plant effluent and nearby surface waters in the US.</title>
        <authorList>
            <person name="Mathys D.A."/>
            <person name="Mollenkopf D.F."/>
            <person name="Feicht S.M."/>
            <person name="Adams R.J."/>
            <person name="Albers A.L."/>
            <person name="Stuever D.M."/>
            <person name="Daniels J.B."/>
            <person name="Wittum T.E."/>
        </authorList>
    </citation>
    <scope>NUCLEOTIDE SEQUENCE [LARGE SCALE GENOMIC DNA]</scope>
    <source>
        <strain evidence="1 2">GEO_47_Down_B</strain>
    </source>
</reference>
<evidence type="ECO:0008006" key="3">
    <source>
        <dbReference type="Google" id="ProtNLM"/>
    </source>
</evidence>
<dbReference type="Proteomes" id="UP000288843">
    <property type="component" value="Unassembled WGS sequence"/>
</dbReference>
<evidence type="ECO:0000313" key="2">
    <source>
        <dbReference type="Proteomes" id="UP000288843"/>
    </source>
</evidence>
<organism evidence="1 2">
    <name type="scientific">Raoultella planticola</name>
    <name type="common">Klebsiella planticola</name>
    <dbReference type="NCBI Taxonomy" id="575"/>
    <lineage>
        <taxon>Bacteria</taxon>
        <taxon>Pseudomonadati</taxon>
        <taxon>Pseudomonadota</taxon>
        <taxon>Gammaproteobacteria</taxon>
        <taxon>Enterobacterales</taxon>
        <taxon>Enterobacteriaceae</taxon>
        <taxon>Klebsiella/Raoultella group</taxon>
        <taxon>Raoultella</taxon>
    </lineage>
</organism>
<sequence>MEFFAVIIFFLAIAVIARWSNYKKLKKRKDEDKFLQSIDYSYRRPEVKSKPKNGRRRSKEEMLADGNAYQKLIGEDFRKTAKATQIQAERVGSKRYIWRGSDCCPSCDKQNGKTYAWSKPPKTGHPGEGKLCPNGYCRCWAEVIIPDP</sequence>
<accession>A0A443VQ13</accession>
<name>A0A443VQ13_RAOPL</name>
<dbReference type="AlphaFoldDB" id="A0A443VQ13"/>
<proteinExistence type="predicted"/>
<evidence type="ECO:0000313" key="1">
    <source>
        <dbReference type="EMBL" id="RWT23736.1"/>
    </source>
</evidence>
<dbReference type="EMBL" id="QKOX01000007">
    <property type="protein sequence ID" value="RWT23736.1"/>
    <property type="molecule type" value="Genomic_DNA"/>
</dbReference>
<dbReference type="RefSeq" id="WP_070180980.1">
    <property type="nucleotide sequence ID" value="NZ_CP154256.1"/>
</dbReference>
<gene>
    <name evidence="1" type="ORF">DN603_08710</name>
</gene>
<protein>
    <recommendedName>
        <fullName evidence="3">Phage head morphogenesis domain-containing protein</fullName>
    </recommendedName>
</protein>
<comment type="caution">
    <text evidence="1">The sequence shown here is derived from an EMBL/GenBank/DDBJ whole genome shotgun (WGS) entry which is preliminary data.</text>
</comment>